<feature type="non-terminal residue" evidence="1">
    <location>
        <position position="1"/>
    </location>
</feature>
<protein>
    <recommendedName>
        <fullName evidence="2">Trimethylamine methyltransferase</fullName>
    </recommendedName>
</protein>
<gene>
    <name evidence="1" type="ORF">S12H4_45606</name>
</gene>
<dbReference type="AlphaFoldDB" id="X1V3Y0"/>
<evidence type="ECO:0000313" key="1">
    <source>
        <dbReference type="EMBL" id="GAJ10482.1"/>
    </source>
</evidence>
<dbReference type="Gene3D" id="3.20.20.480">
    <property type="entry name" value="Trimethylamine methyltransferase-like"/>
    <property type="match status" value="1"/>
</dbReference>
<proteinExistence type="predicted"/>
<evidence type="ECO:0008006" key="2">
    <source>
        <dbReference type="Google" id="ProtNLM"/>
    </source>
</evidence>
<name>X1V3Y0_9ZZZZ</name>
<sequence>TLQHFRKFWVPKVFDRSFGDEEKKGVKYCEELIQERTIEILETHKPKPLPEDVDRELHNVERAWLDSVGLKEYPKRG</sequence>
<accession>X1V3Y0</accession>
<organism evidence="1">
    <name type="scientific">marine sediment metagenome</name>
    <dbReference type="NCBI Taxonomy" id="412755"/>
    <lineage>
        <taxon>unclassified sequences</taxon>
        <taxon>metagenomes</taxon>
        <taxon>ecological metagenomes</taxon>
    </lineage>
</organism>
<dbReference type="InterPro" id="IPR038601">
    <property type="entry name" value="MttB-like_sf"/>
</dbReference>
<comment type="caution">
    <text evidence="1">The sequence shown here is derived from an EMBL/GenBank/DDBJ whole genome shotgun (WGS) entry which is preliminary data.</text>
</comment>
<reference evidence="1" key="1">
    <citation type="journal article" date="2014" name="Front. Microbiol.">
        <title>High frequency of phylogenetically diverse reductive dehalogenase-homologous genes in deep subseafloor sedimentary metagenomes.</title>
        <authorList>
            <person name="Kawai M."/>
            <person name="Futagami T."/>
            <person name="Toyoda A."/>
            <person name="Takaki Y."/>
            <person name="Nishi S."/>
            <person name="Hori S."/>
            <person name="Arai W."/>
            <person name="Tsubouchi T."/>
            <person name="Morono Y."/>
            <person name="Uchiyama I."/>
            <person name="Ito T."/>
            <person name="Fujiyama A."/>
            <person name="Inagaki F."/>
            <person name="Takami H."/>
        </authorList>
    </citation>
    <scope>NUCLEOTIDE SEQUENCE</scope>
    <source>
        <strain evidence="1">Expedition CK06-06</strain>
    </source>
</reference>
<dbReference type="EMBL" id="BARW01028213">
    <property type="protein sequence ID" value="GAJ10482.1"/>
    <property type="molecule type" value="Genomic_DNA"/>
</dbReference>